<accession>A0A817ABR0</accession>
<dbReference type="AlphaFoldDB" id="A0A817ABR0"/>
<proteinExistence type="predicted"/>
<dbReference type="EMBL" id="HG994362">
    <property type="protein sequence ID" value="CAF2253334.1"/>
    <property type="molecule type" value="Genomic_DNA"/>
</dbReference>
<gene>
    <name evidence="2" type="ORF">DARMORV10_A08P26340.1</name>
</gene>
<reference evidence="2" key="1">
    <citation type="submission" date="2021-01" db="EMBL/GenBank/DDBJ databases">
        <authorList>
            <consortium name="Genoscope - CEA"/>
            <person name="William W."/>
        </authorList>
    </citation>
    <scope>NUCLEOTIDE SEQUENCE</scope>
</reference>
<name>A0A817ABR0_BRANA</name>
<protein>
    <submittedName>
        <fullName evidence="2">(rape) hypothetical protein</fullName>
    </submittedName>
</protein>
<feature type="compositionally biased region" description="Acidic residues" evidence="1">
    <location>
        <begin position="157"/>
        <end position="197"/>
    </location>
</feature>
<organism evidence="2">
    <name type="scientific">Brassica napus</name>
    <name type="common">Rape</name>
    <dbReference type="NCBI Taxonomy" id="3708"/>
    <lineage>
        <taxon>Eukaryota</taxon>
        <taxon>Viridiplantae</taxon>
        <taxon>Streptophyta</taxon>
        <taxon>Embryophyta</taxon>
        <taxon>Tracheophyta</taxon>
        <taxon>Spermatophyta</taxon>
        <taxon>Magnoliopsida</taxon>
        <taxon>eudicotyledons</taxon>
        <taxon>Gunneridae</taxon>
        <taxon>Pentapetalae</taxon>
        <taxon>rosids</taxon>
        <taxon>malvids</taxon>
        <taxon>Brassicales</taxon>
        <taxon>Brassicaceae</taxon>
        <taxon>Brassiceae</taxon>
        <taxon>Brassica</taxon>
    </lineage>
</organism>
<sequence>MTCLLVKSFSVFEKYSLELVISIAATGDSLFFSAPGHPKATPTYNEAEPVNITIPYKNHRFEPISYLTTPRTLEVQIVMRLEKNSTKTRPDAAEEELDADEPGCGWRRIRHRRGPMRLKKNSTPTIPDRLKKNSTLTTLKSAADPLLFKLDPRDAAGDELDADEPRESEEELDADEAGESVEELDDELGEEEEEEMR</sequence>
<dbReference type="Proteomes" id="UP001295469">
    <property type="component" value="Chromosome A08"/>
</dbReference>
<feature type="region of interest" description="Disordered" evidence="1">
    <location>
        <begin position="117"/>
        <end position="197"/>
    </location>
</feature>
<evidence type="ECO:0000256" key="1">
    <source>
        <dbReference type="SAM" id="MobiDB-lite"/>
    </source>
</evidence>
<evidence type="ECO:0000313" key="2">
    <source>
        <dbReference type="EMBL" id="CAF2253334.1"/>
    </source>
</evidence>